<dbReference type="EMBL" id="CM042015">
    <property type="protein sequence ID" value="KAI3710076.1"/>
    <property type="molecule type" value="Genomic_DNA"/>
</dbReference>
<reference evidence="2" key="1">
    <citation type="journal article" date="2022" name="Mol. Ecol. Resour.">
        <title>The genomes of chicory, endive, great burdock and yacon provide insights into Asteraceae palaeo-polyploidization history and plant inulin production.</title>
        <authorList>
            <person name="Fan W."/>
            <person name="Wang S."/>
            <person name="Wang H."/>
            <person name="Wang A."/>
            <person name="Jiang F."/>
            <person name="Liu H."/>
            <person name="Zhao H."/>
            <person name="Xu D."/>
            <person name="Zhang Y."/>
        </authorList>
    </citation>
    <scope>NUCLEOTIDE SEQUENCE [LARGE SCALE GENOMIC DNA]</scope>
    <source>
        <strain evidence="2">cv. Punajuju</strain>
    </source>
</reference>
<protein>
    <submittedName>
        <fullName evidence="1">Uncharacterized protein</fullName>
    </submittedName>
</protein>
<reference evidence="1 2" key="2">
    <citation type="journal article" date="2022" name="Mol. Ecol. Resour.">
        <title>The genomes of chicory, endive, great burdock and yacon provide insights into Asteraceae paleo-polyploidization history and plant inulin production.</title>
        <authorList>
            <person name="Fan W."/>
            <person name="Wang S."/>
            <person name="Wang H."/>
            <person name="Wang A."/>
            <person name="Jiang F."/>
            <person name="Liu H."/>
            <person name="Zhao H."/>
            <person name="Xu D."/>
            <person name="Zhang Y."/>
        </authorList>
    </citation>
    <scope>NUCLEOTIDE SEQUENCE [LARGE SCALE GENOMIC DNA]</scope>
    <source>
        <strain evidence="2">cv. Punajuju</strain>
        <tissue evidence="1">Leaves</tissue>
    </source>
</reference>
<dbReference type="Proteomes" id="UP001055811">
    <property type="component" value="Linkage Group LG07"/>
</dbReference>
<evidence type="ECO:0000313" key="1">
    <source>
        <dbReference type="EMBL" id="KAI3710076.1"/>
    </source>
</evidence>
<name>A0ACB9AJD8_CICIN</name>
<keyword evidence="2" id="KW-1185">Reference proteome</keyword>
<sequence length="174" mass="20104">MIKQTLTSGTYNTIINNGTSVSGIIGIRGIQTHQTLSPIRKPVAIKTLIVIHRTLREGDPTFREELVNFLQRGRVLQLGNFKDDSNPTGWDCSAWVRTYGLLLEERLECFRVLKYDIKPEKYQYLFKTSLDTFITNFAARWGHGSKKRKIAITAILYGTLWCIWIARNNRVKVW</sequence>
<accession>A0ACB9AJD8</accession>
<proteinExistence type="predicted"/>
<comment type="caution">
    <text evidence="1">The sequence shown here is derived from an EMBL/GenBank/DDBJ whole genome shotgun (WGS) entry which is preliminary data.</text>
</comment>
<evidence type="ECO:0000313" key="2">
    <source>
        <dbReference type="Proteomes" id="UP001055811"/>
    </source>
</evidence>
<gene>
    <name evidence="1" type="ORF">L2E82_39849</name>
</gene>
<organism evidence="1 2">
    <name type="scientific">Cichorium intybus</name>
    <name type="common">Chicory</name>
    <dbReference type="NCBI Taxonomy" id="13427"/>
    <lineage>
        <taxon>Eukaryota</taxon>
        <taxon>Viridiplantae</taxon>
        <taxon>Streptophyta</taxon>
        <taxon>Embryophyta</taxon>
        <taxon>Tracheophyta</taxon>
        <taxon>Spermatophyta</taxon>
        <taxon>Magnoliopsida</taxon>
        <taxon>eudicotyledons</taxon>
        <taxon>Gunneridae</taxon>
        <taxon>Pentapetalae</taxon>
        <taxon>asterids</taxon>
        <taxon>campanulids</taxon>
        <taxon>Asterales</taxon>
        <taxon>Asteraceae</taxon>
        <taxon>Cichorioideae</taxon>
        <taxon>Cichorieae</taxon>
        <taxon>Cichoriinae</taxon>
        <taxon>Cichorium</taxon>
    </lineage>
</organism>